<dbReference type="Pfam" id="PF19300">
    <property type="entry name" value="BPD_transp_1_N"/>
    <property type="match status" value="1"/>
</dbReference>
<keyword evidence="3" id="KW-1003">Cell membrane</keyword>
<comment type="subcellular location">
    <subcellularLocation>
        <location evidence="1 7">Cell membrane</location>
        <topology evidence="1 7">Multi-pass membrane protein</topology>
    </subcellularLocation>
</comment>
<evidence type="ECO:0000256" key="2">
    <source>
        <dbReference type="ARBA" id="ARBA00022448"/>
    </source>
</evidence>
<dbReference type="AlphaFoldDB" id="A0A4R2RZY5"/>
<keyword evidence="6 7" id="KW-0472">Membrane</keyword>
<dbReference type="InterPro" id="IPR000515">
    <property type="entry name" value="MetI-like"/>
</dbReference>
<keyword evidence="4 7" id="KW-0812">Transmembrane</keyword>
<evidence type="ECO:0000256" key="5">
    <source>
        <dbReference type="ARBA" id="ARBA00022989"/>
    </source>
</evidence>
<reference evidence="9 10" key="1">
    <citation type="submission" date="2019-03" db="EMBL/GenBank/DDBJ databases">
        <title>Genomic Encyclopedia of Type Strains, Phase IV (KMG-IV): sequencing the most valuable type-strain genomes for metagenomic binning, comparative biology and taxonomic classification.</title>
        <authorList>
            <person name="Goeker M."/>
        </authorList>
    </citation>
    <scope>NUCLEOTIDE SEQUENCE [LARGE SCALE GENOMIC DNA]</scope>
    <source>
        <strain evidence="9 10">DSM 46831</strain>
    </source>
</reference>
<feature type="transmembrane region" description="Helical" evidence="7">
    <location>
        <begin position="166"/>
        <end position="185"/>
    </location>
</feature>
<dbReference type="InterPro" id="IPR045621">
    <property type="entry name" value="BPD_transp_1_N"/>
</dbReference>
<feature type="transmembrane region" description="Helical" evidence="7">
    <location>
        <begin position="9"/>
        <end position="30"/>
    </location>
</feature>
<evidence type="ECO:0000256" key="7">
    <source>
        <dbReference type="RuleBase" id="RU363032"/>
    </source>
</evidence>
<sequence>MGRYILKRFSLMIVTLLVIITATFFLMHSLPGTPLKNEEKLSPELRAQILEQYGLDKPAYVQYFKFLGHLVQGDLGKSLNYDGREVTDMLMQGFGPSLLIGSQALLFGVLIGLILGVLAALKRNTWLDSFATGASIMGVSIPSFVLAALLAYFVGVKLGWLPATGYDTYSATIMPSFALSFAVIAQISRYVRTEMVEVLEQDYMRTAKAKGINRFAILVRHALRNALIPAITVMGPLAVNIITGSLVVEGIFAIPGMGKMFVESILNNDYTVIMGTTIFYSVLIVVTLFIVDLLYGIIDPRIRITGAKE</sequence>
<gene>
    <name evidence="9" type="ORF">EDD57_11155</name>
</gene>
<dbReference type="PROSITE" id="PS50928">
    <property type="entry name" value="ABC_TM1"/>
    <property type="match status" value="1"/>
</dbReference>
<dbReference type="PANTHER" id="PTHR43163:SF6">
    <property type="entry name" value="DIPEPTIDE TRANSPORT SYSTEM PERMEASE PROTEIN DPPB-RELATED"/>
    <property type="match status" value="1"/>
</dbReference>
<dbReference type="InterPro" id="IPR035906">
    <property type="entry name" value="MetI-like_sf"/>
</dbReference>
<keyword evidence="10" id="KW-1185">Reference proteome</keyword>
<comment type="similarity">
    <text evidence="7">Belongs to the binding-protein-dependent transport system permease family.</text>
</comment>
<feature type="transmembrane region" description="Helical" evidence="7">
    <location>
        <begin position="133"/>
        <end position="154"/>
    </location>
</feature>
<comment type="caution">
    <text evidence="9">The sequence shown here is derived from an EMBL/GenBank/DDBJ whole genome shotgun (WGS) entry which is preliminary data.</text>
</comment>
<feature type="transmembrane region" description="Helical" evidence="7">
    <location>
        <begin position="272"/>
        <end position="298"/>
    </location>
</feature>
<protein>
    <submittedName>
        <fullName evidence="9">Oligopeptide transport system permease protein</fullName>
    </submittedName>
</protein>
<dbReference type="Pfam" id="PF00528">
    <property type="entry name" value="BPD_transp_1"/>
    <property type="match status" value="1"/>
</dbReference>
<evidence type="ECO:0000313" key="9">
    <source>
        <dbReference type="EMBL" id="TCP69258.1"/>
    </source>
</evidence>
<dbReference type="RefSeq" id="WP_131848457.1">
    <property type="nucleotide sequence ID" value="NZ_SLXV01000011.1"/>
</dbReference>
<feature type="domain" description="ABC transmembrane type-1" evidence="8">
    <location>
        <begin position="94"/>
        <end position="295"/>
    </location>
</feature>
<dbReference type="GO" id="GO:0055085">
    <property type="term" value="P:transmembrane transport"/>
    <property type="evidence" value="ECO:0007669"/>
    <property type="project" value="InterPro"/>
</dbReference>
<dbReference type="SUPFAM" id="SSF161098">
    <property type="entry name" value="MetI-like"/>
    <property type="match status" value="1"/>
</dbReference>
<evidence type="ECO:0000256" key="1">
    <source>
        <dbReference type="ARBA" id="ARBA00004651"/>
    </source>
</evidence>
<dbReference type="Proteomes" id="UP000294746">
    <property type="component" value="Unassembled WGS sequence"/>
</dbReference>
<name>A0A4R2RZY5_9BACL</name>
<evidence type="ECO:0000259" key="8">
    <source>
        <dbReference type="PROSITE" id="PS50928"/>
    </source>
</evidence>
<dbReference type="GO" id="GO:0005886">
    <property type="term" value="C:plasma membrane"/>
    <property type="evidence" value="ECO:0007669"/>
    <property type="project" value="UniProtKB-SubCell"/>
</dbReference>
<evidence type="ECO:0000256" key="4">
    <source>
        <dbReference type="ARBA" id="ARBA00022692"/>
    </source>
</evidence>
<evidence type="ECO:0000256" key="3">
    <source>
        <dbReference type="ARBA" id="ARBA00022475"/>
    </source>
</evidence>
<feature type="transmembrane region" description="Helical" evidence="7">
    <location>
        <begin position="227"/>
        <end position="252"/>
    </location>
</feature>
<dbReference type="PANTHER" id="PTHR43163">
    <property type="entry name" value="DIPEPTIDE TRANSPORT SYSTEM PERMEASE PROTEIN DPPB-RELATED"/>
    <property type="match status" value="1"/>
</dbReference>
<dbReference type="OrthoDB" id="9773683at2"/>
<keyword evidence="2 7" id="KW-0813">Transport</keyword>
<proteinExistence type="inferred from homology"/>
<dbReference type="CDD" id="cd06261">
    <property type="entry name" value="TM_PBP2"/>
    <property type="match status" value="1"/>
</dbReference>
<evidence type="ECO:0000256" key="6">
    <source>
        <dbReference type="ARBA" id="ARBA00023136"/>
    </source>
</evidence>
<organism evidence="9 10">
    <name type="scientific">Baia soyae</name>
    <dbReference type="NCBI Taxonomy" id="1544746"/>
    <lineage>
        <taxon>Bacteria</taxon>
        <taxon>Bacillati</taxon>
        <taxon>Bacillota</taxon>
        <taxon>Bacilli</taxon>
        <taxon>Bacillales</taxon>
        <taxon>Thermoactinomycetaceae</taxon>
        <taxon>Baia</taxon>
    </lineage>
</organism>
<feature type="transmembrane region" description="Helical" evidence="7">
    <location>
        <begin position="98"/>
        <end position="121"/>
    </location>
</feature>
<dbReference type="Gene3D" id="1.10.3720.10">
    <property type="entry name" value="MetI-like"/>
    <property type="match status" value="1"/>
</dbReference>
<accession>A0A4R2RZY5</accession>
<keyword evidence="5 7" id="KW-1133">Transmembrane helix</keyword>
<evidence type="ECO:0000313" key="10">
    <source>
        <dbReference type="Proteomes" id="UP000294746"/>
    </source>
</evidence>
<dbReference type="EMBL" id="SLXV01000011">
    <property type="protein sequence ID" value="TCP69258.1"/>
    <property type="molecule type" value="Genomic_DNA"/>
</dbReference>